<comment type="similarity">
    <text evidence="5">Belongs to the carbon-nitrogen hydrolase superfamily. BUP family.</text>
</comment>
<dbReference type="PANTHER" id="PTHR43674">
    <property type="entry name" value="NITRILASE C965.09-RELATED"/>
    <property type="match status" value="1"/>
</dbReference>
<dbReference type="GO" id="GO:0033396">
    <property type="term" value="P:beta-alanine biosynthetic process via 3-ureidopropionate"/>
    <property type="evidence" value="ECO:0007669"/>
    <property type="project" value="TreeGrafter"/>
</dbReference>
<dbReference type="EC" id="3.5.1.6" evidence="6"/>
<evidence type="ECO:0000256" key="2">
    <source>
        <dbReference type="ARBA" id="ARBA00022801"/>
    </source>
</evidence>
<protein>
    <recommendedName>
        <fullName evidence="7">Beta-ureidopropionase</fullName>
        <ecNumber evidence="6">3.5.1.6</ecNumber>
    </recommendedName>
    <alternativeName>
        <fullName evidence="8">N-carbamoyl-beta-alanine amidohydrolase</fullName>
    </alternativeName>
</protein>
<comment type="catalytic activity">
    <reaction evidence="4">
        <text>3-(carbamoylamino)-2-methylpropanoate + H2O + 2 H(+) = (R)-3-amino-2-methylpropanoate + NH4(+) + CO2</text>
        <dbReference type="Rhea" id="RHEA:37339"/>
        <dbReference type="ChEBI" id="CHEBI:15377"/>
        <dbReference type="ChEBI" id="CHEBI:15378"/>
        <dbReference type="ChEBI" id="CHEBI:16526"/>
        <dbReference type="ChEBI" id="CHEBI:28938"/>
        <dbReference type="ChEBI" id="CHEBI:57731"/>
        <dbReference type="ChEBI" id="CHEBI:74414"/>
        <dbReference type="EC" id="3.5.1.6"/>
    </reaction>
</comment>
<dbReference type="GeneID" id="112905616"/>
<name>A0A7F5RDT9_AGRPL</name>
<accession>A0A7F5RDT9</accession>
<evidence type="ECO:0000256" key="6">
    <source>
        <dbReference type="ARBA" id="ARBA00066985"/>
    </source>
</evidence>
<evidence type="ECO:0000256" key="3">
    <source>
        <dbReference type="ARBA" id="ARBA00050540"/>
    </source>
</evidence>
<dbReference type="SUPFAM" id="SSF56317">
    <property type="entry name" value="Carbon-nitrogen hydrolase"/>
    <property type="match status" value="1"/>
</dbReference>
<evidence type="ECO:0000256" key="4">
    <source>
        <dbReference type="ARBA" id="ARBA00050552"/>
    </source>
</evidence>
<evidence type="ECO:0000256" key="7">
    <source>
        <dbReference type="ARBA" id="ARBA00074804"/>
    </source>
</evidence>
<dbReference type="AlphaFoldDB" id="A0A7F5RDT9"/>
<evidence type="ECO:0000256" key="5">
    <source>
        <dbReference type="ARBA" id="ARBA00061249"/>
    </source>
</evidence>
<keyword evidence="2" id="KW-0378">Hydrolase</keyword>
<evidence type="ECO:0000313" key="11">
    <source>
        <dbReference type="RefSeq" id="XP_025834149.1"/>
    </source>
</evidence>
<proteinExistence type="inferred from homology"/>
<dbReference type="PROSITE" id="PS50263">
    <property type="entry name" value="CN_HYDROLASE"/>
    <property type="match status" value="1"/>
</dbReference>
<dbReference type="FunCoup" id="A0A7F5RDT9">
    <property type="interactions" value="187"/>
</dbReference>
<dbReference type="Pfam" id="PF00795">
    <property type="entry name" value="CN_hydrolase"/>
    <property type="match status" value="1"/>
</dbReference>
<dbReference type="InterPro" id="IPR050345">
    <property type="entry name" value="Aliph_Amidase/BUP"/>
</dbReference>
<comment type="pathway">
    <text evidence="1">Amino-acid biosynthesis; beta-alanine biosynthesis.</text>
</comment>
<dbReference type="Gene3D" id="3.60.110.10">
    <property type="entry name" value="Carbon-nitrogen hydrolase"/>
    <property type="match status" value="1"/>
</dbReference>
<dbReference type="RefSeq" id="XP_025834149.1">
    <property type="nucleotide sequence ID" value="XM_025978364.1"/>
</dbReference>
<dbReference type="FunFam" id="3.60.110.10:FF:000008">
    <property type="entry name" value="Beta-alanine synthase"/>
    <property type="match status" value="1"/>
</dbReference>
<evidence type="ECO:0000256" key="8">
    <source>
        <dbReference type="ARBA" id="ARBA00075038"/>
    </source>
</evidence>
<dbReference type="Proteomes" id="UP000192223">
    <property type="component" value="Unplaced"/>
</dbReference>
<dbReference type="PANTHER" id="PTHR43674:SF2">
    <property type="entry name" value="BETA-UREIDOPROPIONASE"/>
    <property type="match status" value="1"/>
</dbReference>
<dbReference type="InterPro" id="IPR003010">
    <property type="entry name" value="C-N_Hydrolase"/>
</dbReference>
<comment type="catalytic activity">
    <reaction evidence="3">
        <text>3-(carbamoylamino)propanoate + H2O + 2 H(+) = beta-alanine + NH4(+) + CO2</text>
        <dbReference type="Rhea" id="RHEA:11184"/>
        <dbReference type="ChEBI" id="CHEBI:11892"/>
        <dbReference type="ChEBI" id="CHEBI:15377"/>
        <dbReference type="ChEBI" id="CHEBI:15378"/>
        <dbReference type="ChEBI" id="CHEBI:16526"/>
        <dbReference type="ChEBI" id="CHEBI:28938"/>
        <dbReference type="ChEBI" id="CHEBI:57966"/>
        <dbReference type="EC" id="3.5.1.6"/>
    </reaction>
</comment>
<gene>
    <name evidence="11" type="primary">LOC112905616</name>
</gene>
<evidence type="ECO:0000259" key="9">
    <source>
        <dbReference type="PROSITE" id="PS50263"/>
    </source>
</evidence>
<dbReference type="KEGG" id="apln:112905616"/>
<keyword evidence="10" id="KW-1185">Reference proteome</keyword>
<organism evidence="10 11">
    <name type="scientific">Agrilus planipennis</name>
    <name type="common">Emerald ash borer</name>
    <name type="synonym">Agrilus marcopoli</name>
    <dbReference type="NCBI Taxonomy" id="224129"/>
    <lineage>
        <taxon>Eukaryota</taxon>
        <taxon>Metazoa</taxon>
        <taxon>Ecdysozoa</taxon>
        <taxon>Arthropoda</taxon>
        <taxon>Hexapoda</taxon>
        <taxon>Insecta</taxon>
        <taxon>Pterygota</taxon>
        <taxon>Neoptera</taxon>
        <taxon>Endopterygota</taxon>
        <taxon>Coleoptera</taxon>
        <taxon>Polyphaga</taxon>
        <taxon>Elateriformia</taxon>
        <taxon>Buprestoidea</taxon>
        <taxon>Buprestidae</taxon>
        <taxon>Agrilinae</taxon>
        <taxon>Agrilus</taxon>
    </lineage>
</organism>
<evidence type="ECO:0000313" key="10">
    <source>
        <dbReference type="Proteomes" id="UP000192223"/>
    </source>
</evidence>
<dbReference type="OrthoDB" id="412018at2759"/>
<reference evidence="11" key="1">
    <citation type="submission" date="2025-08" db="UniProtKB">
        <authorList>
            <consortium name="RefSeq"/>
        </authorList>
    </citation>
    <scope>IDENTIFICATION</scope>
    <source>
        <tissue evidence="11">Entire body</tissue>
    </source>
</reference>
<feature type="domain" description="CN hydrolase" evidence="9">
    <location>
        <begin position="83"/>
        <end position="348"/>
    </location>
</feature>
<evidence type="ECO:0000256" key="1">
    <source>
        <dbReference type="ARBA" id="ARBA00004668"/>
    </source>
</evidence>
<dbReference type="InterPro" id="IPR036526">
    <property type="entry name" value="C-N_Hydrolase_sf"/>
</dbReference>
<dbReference type="GO" id="GO:0003837">
    <property type="term" value="F:beta-ureidopropionase activity"/>
    <property type="evidence" value="ECO:0007669"/>
    <property type="project" value="UniProtKB-EC"/>
</dbReference>
<dbReference type="InParanoid" id="A0A7F5RDT9"/>
<sequence>MSETKKETKEVVSIDEIMSKLSLEDQTSMKKLLYGSNYEPLELPETVMNFAKKMQFEIGSYRIISTPEQVRKARVVRMAALQTKLPLPTTAPVIEMRAAIWKRAEEAIELAAKAKVNIFCLQELWTMPYFFCTREKQPWCEFAEPAENGPTTKFLQVLARKNNMVIVSPILERDEVHSDVIWNTAVVIDNHGDVLGKHRKNHIPRNEDFNESTYYFEGNTGHEVFETEFGKIAINICYGRHHVLNWLMYGLNGAELVFNPSVEAGDFSEVIWPIEPRCAAAANSYFTCAINRVGTEVYPNEFTSGDGKPAHKDFGHCYGSTYLTAPDGTRTPALSRVNEGLLITEFDLNMCRQVKDFWCFQMDRRLEMYAERLTKATKVDYVPQIVRK</sequence>